<dbReference type="Gene3D" id="1.20.58.340">
    <property type="entry name" value="Magnesium transport protein CorA, transmembrane region"/>
    <property type="match status" value="2"/>
</dbReference>
<keyword evidence="5 8" id="KW-0812">Transmembrane</keyword>
<evidence type="ECO:0000256" key="7">
    <source>
        <dbReference type="ARBA" id="ARBA00023136"/>
    </source>
</evidence>
<dbReference type="Pfam" id="PF01544">
    <property type="entry name" value="CorA"/>
    <property type="match status" value="1"/>
</dbReference>
<dbReference type="RefSeq" id="WP_264144693.1">
    <property type="nucleotide sequence ID" value="NZ_JAOYEY010000051.1"/>
</dbReference>
<keyword evidence="3" id="KW-0813">Transport</keyword>
<comment type="caution">
    <text evidence="9">The sequence shown here is derived from an EMBL/GenBank/DDBJ whole genome shotgun (WGS) entry which is preliminary data.</text>
</comment>
<dbReference type="InterPro" id="IPR045863">
    <property type="entry name" value="CorA_TM1_TM2"/>
</dbReference>
<proteinExistence type="inferred from homology"/>
<feature type="transmembrane region" description="Helical" evidence="8">
    <location>
        <begin position="245"/>
        <end position="264"/>
    </location>
</feature>
<dbReference type="SUPFAM" id="SSF143865">
    <property type="entry name" value="CorA soluble domain-like"/>
    <property type="match status" value="1"/>
</dbReference>
<evidence type="ECO:0000256" key="1">
    <source>
        <dbReference type="ARBA" id="ARBA00004651"/>
    </source>
</evidence>
<sequence>MLTTIGPNNWKWHQFEKNEIDKIKHVIHKEYCPFNKEWLDHVQENKTNCLRTFILENGKKVVKGSLIYEQNFEDELDHKICHFFMTDDLLITVNLDLPSLKHISQELLFGQIEKTENAVDGFLMILGELMNEMLYGIDQFEEKLNELIWNVSKKNKTSILDKIYMRRHELLLWKNLFIPLKELKMGIEEIYLDDEINNKIIFNRTGKRIDRAMVLINEYETEIDSIINLEEVISSHRGNEIMKTLTVITTIFTPVMALGALWGMNFKHMPELEWKYGYLLSCVLIIVSTLALYGYLKMKGWTGDLLKARKKGSFFK</sequence>
<dbReference type="Proteomes" id="UP001526147">
    <property type="component" value="Unassembled WGS sequence"/>
</dbReference>
<evidence type="ECO:0000313" key="10">
    <source>
        <dbReference type="Proteomes" id="UP001526147"/>
    </source>
</evidence>
<dbReference type="PANTHER" id="PTHR46494">
    <property type="entry name" value="CORA FAMILY METAL ION TRANSPORTER (EUROFUNG)"/>
    <property type="match status" value="1"/>
</dbReference>
<evidence type="ECO:0000256" key="2">
    <source>
        <dbReference type="ARBA" id="ARBA00009765"/>
    </source>
</evidence>
<gene>
    <name evidence="9" type="ORF">OIH86_23605</name>
</gene>
<protein>
    <submittedName>
        <fullName evidence="9">Magnesium transporter CorA family protein</fullName>
    </submittedName>
</protein>
<evidence type="ECO:0000256" key="5">
    <source>
        <dbReference type="ARBA" id="ARBA00022692"/>
    </source>
</evidence>
<evidence type="ECO:0000256" key="6">
    <source>
        <dbReference type="ARBA" id="ARBA00022989"/>
    </source>
</evidence>
<keyword evidence="4" id="KW-1003">Cell membrane</keyword>
<dbReference type="InterPro" id="IPR045861">
    <property type="entry name" value="CorA_cytoplasmic_dom"/>
</dbReference>
<feature type="transmembrane region" description="Helical" evidence="8">
    <location>
        <begin position="276"/>
        <end position="296"/>
    </location>
</feature>
<comment type="similarity">
    <text evidence="2">Belongs to the CorA metal ion transporter (MIT) (TC 1.A.35) family.</text>
</comment>
<dbReference type="PANTHER" id="PTHR46494:SF2">
    <property type="entry name" value="MAGNESIUM TRANSPORT PROTEIN CORA"/>
    <property type="match status" value="1"/>
</dbReference>
<evidence type="ECO:0000256" key="4">
    <source>
        <dbReference type="ARBA" id="ARBA00022475"/>
    </source>
</evidence>
<dbReference type="EMBL" id="JAOYEY010000051">
    <property type="protein sequence ID" value="MCV9888643.1"/>
    <property type="molecule type" value="Genomic_DNA"/>
</dbReference>
<keyword evidence="7 8" id="KW-0472">Membrane</keyword>
<evidence type="ECO:0000256" key="8">
    <source>
        <dbReference type="SAM" id="Phobius"/>
    </source>
</evidence>
<reference evidence="9 10" key="1">
    <citation type="submission" date="2022-10" db="EMBL/GenBank/DDBJ databases">
        <title>Draft genome assembly of moderately radiation resistant bacterium Metabacillus halosaccharovorans.</title>
        <authorList>
            <person name="Pal S."/>
            <person name="Gopinathan A."/>
        </authorList>
    </citation>
    <scope>NUCLEOTIDE SEQUENCE [LARGE SCALE GENOMIC DNA]</scope>
    <source>
        <strain evidence="9 10">VITHBRA001</strain>
    </source>
</reference>
<comment type="subcellular location">
    <subcellularLocation>
        <location evidence="1">Cell membrane</location>
        <topology evidence="1">Multi-pass membrane protein</topology>
    </subcellularLocation>
</comment>
<accession>A0ABT3DNL0</accession>
<keyword evidence="6 8" id="KW-1133">Transmembrane helix</keyword>
<dbReference type="InterPro" id="IPR002523">
    <property type="entry name" value="MgTranspt_CorA/ZnTranspt_ZntB"/>
</dbReference>
<dbReference type="CDD" id="cd12821">
    <property type="entry name" value="EcCorA_ZntB-like"/>
    <property type="match status" value="1"/>
</dbReference>
<evidence type="ECO:0000256" key="3">
    <source>
        <dbReference type="ARBA" id="ARBA00022448"/>
    </source>
</evidence>
<name>A0ABT3DNL0_9BACI</name>
<organism evidence="9 10">
    <name type="scientific">Metabacillus halosaccharovorans</name>
    <dbReference type="NCBI Taxonomy" id="930124"/>
    <lineage>
        <taxon>Bacteria</taxon>
        <taxon>Bacillati</taxon>
        <taxon>Bacillota</taxon>
        <taxon>Bacilli</taxon>
        <taxon>Bacillales</taxon>
        <taxon>Bacillaceae</taxon>
        <taxon>Metabacillus</taxon>
    </lineage>
</organism>
<dbReference type="SUPFAM" id="SSF144083">
    <property type="entry name" value="Magnesium transport protein CorA, transmembrane region"/>
    <property type="match status" value="1"/>
</dbReference>
<keyword evidence="10" id="KW-1185">Reference proteome</keyword>
<evidence type="ECO:0000313" key="9">
    <source>
        <dbReference type="EMBL" id="MCV9888643.1"/>
    </source>
</evidence>